<accession>A0A1I0GZM8</accession>
<dbReference type="PANTHER" id="PTHR30290:SF9">
    <property type="entry name" value="OLIGOPEPTIDE-BINDING PROTEIN APPA"/>
    <property type="match status" value="1"/>
</dbReference>
<dbReference type="STRING" id="426128.SAMN05660297_03410"/>
<evidence type="ECO:0000256" key="1">
    <source>
        <dbReference type="ARBA" id="ARBA00005695"/>
    </source>
</evidence>
<dbReference type="CDD" id="cd08513">
    <property type="entry name" value="PBP2_thermophilic_Hb8_like"/>
    <property type="match status" value="1"/>
</dbReference>
<evidence type="ECO:0000256" key="4">
    <source>
        <dbReference type="SAM" id="SignalP"/>
    </source>
</evidence>
<dbReference type="PANTHER" id="PTHR30290">
    <property type="entry name" value="PERIPLASMIC BINDING COMPONENT OF ABC TRANSPORTER"/>
    <property type="match status" value="1"/>
</dbReference>
<dbReference type="Pfam" id="PF00496">
    <property type="entry name" value="SBP_bac_5"/>
    <property type="match status" value="1"/>
</dbReference>
<feature type="signal peptide" evidence="4">
    <location>
        <begin position="1"/>
        <end position="20"/>
    </location>
</feature>
<name>A0A1I0GZM8_9FIRM</name>
<proteinExistence type="inferred from homology"/>
<gene>
    <name evidence="6" type="ORF">SAMN05660297_03410</name>
</gene>
<sequence length="541" mass="61830">MKNKRYIIILLIAILTIVLAACSTEEPINSEEEIEEIIEEYEPADGGTLNISVTRFNTLNPLFNNNYSLFQLHHLVYEGLVSFDENMDIQPQLAESWNIADDGQSIQFTLRKDITWHDGQPFTAQDVIFTIDLIKGNIRNVTGTSIFRTSLQQISDIREIEDGVINVTFTRPFSNGLEAMTFPILPKHLFEGNNIEKINNGDFQMIGTGPFQLEAYETMRNMKLIRNNNHWGKRPYIEAVDVVIVPDSEAQLSVFENGDIDLAQPISIDWAKYSDSKDVEVYEFISNNYEFLGVNFRNSILAHKNIRKAIAYGVDRHKLINNIFLGHGTIVDVPVYPLSSIYDEDSLLYGYDKNQAIELLEKSGYTLNGDYTIGTNEDGNTLTFDLITNKDNIVREKTAYFIQEELAEVGIEINIESLEWDEFNDRINTGNFDLVLGGWELSSIPDLSFAFHSSQIGGSNFISYQDETMDELLEEAFRASSPSEKQKKYSELQNHIVEEVPYVSLFFKNGSIVVRDKVKGEFQPNYYNLFNGIENWFINTK</sequence>
<evidence type="ECO:0000259" key="5">
    <source>
        <dbReference type="Pfam" id="PF00496"/>
    </source>
</evidence>
<dbReference type="SUPFAM" id="SSF53850">
    <property type="entry name" value="Periplasmic binding protein-like II"/>
    <property type="match status" value="1"/>
</dbReference>
<organism evidence="6 7">
    <name type="scientific">Natronincola peptidivorans</name>
    <dbReference type="NCBI Taxonomy" id="426128"/>
    <lineage>
        <taxon>Bacteria</taxon>
        <taxon>Bacillati</taxon>
        <taxon>Bacillota</taxon>
        <taxon>Clostridia</taxon>
        <taxon>Peptostreptococcales</taxon>
        <taxon>Natronincolaceae</taxon>
        <taxon>Natronincola</taxon>
    </lineage>
</organism>
<dbReference type="Gene3D" id="3.10.105.10">
    <property type="entry name" value="Dipeptide-binding Protein, Domain 3"/>
    <property type="match status" value="1"/>
</dbReference>
<dbReference type="RefSeq" id="WP_170834870.1">
    <property type="nucleotide sequence ID" value="NZ_FOHU01000028.1"/>
</dbReference>
<feature type="domain" description="Solute-binding protein family 5" evidence="5">
    <location>
        <begin position="89"/>
        <end position="450"/>
    </location>
</feature>
<dbReference type="GO" id="GO:0015833">
    <property type="term" value="P:peptide transport"/>
    <property type="evidence" value="ECO:0007669"/>
    <property type="project" value="TreeGrafter"/>
</dbReference>
<evidence type="ECO:0000256" key="3">
    <source>
        <dbReference type="ARBA" id="ARBA00022729"/>
    </source>
</evidence>
<dbReference type="InterPro" id="IPR000914">
    <property type="entry name" value="SBP_5_dom"/>
</dbReference>
<dbReference type="GO" id="GO:0042597">
    <property type="term" value="C:periplasmic space"/>
    <property type="evidence" value="ECO:0007669"/>
    <property type="project" value="UniProtKB-ARBA"/>
</dbReference>
<evidence type="ECO:0000313" key="6">
    <source>
        <dbReference type="EMBL" id="SET75977.1"/>
    </source>
</evidence>
<protein>
    <submittedName>
        <fullName evidence="6">Peptide/nickel transport system substrate-binding protein</fullName>
    </submittedName>
</protein>
<dbReference type="InterPro" id="IPR030678">
    <property type="entry name" value="Peptide/Ni-bd"/>
</dbReference>
<evidence type="ECO:0000256" key="2">
    <source>
        <dbReference type="ARBA" id="ARBA00022448"/>
    </source>
</evidence>
<feature type="chain" id="PRO_5039188800" evidence="4">
    <location>
        <begin position="21"/>
        <end position="541"/>
    </location>
</feature>
<keyword evidence="7" id="KW-1185">Reference proteome</keyword>
<dbReference type="GO" id="GO:0043190">
    <property type="term" value="C:ATP-binding cassette (ABC) transporter complex"/>
    <property type="evidence" value="ECO:0007669"/>
    <property type="project" value="InterPro"/>
</dbReference>
<dbReference type="InterPro" id="IPR039424">
    <property type="entry name" value="SBP_5"/>
</dbReference>
<dbReference type="Gene3D" id="3.90.76.10">
    <property type="entry name" value="Dipeptide-binding Protein, Domain 1"/>
    <property type="match status" value="1"/>
</dbReference>
<dbReference type="EMBL" id="FOHU01000028">
    <property type="protein sequence ID" value="SET75977.1"/>
    <property type="molecule type" value="Genomic_DNA"/>
</dbReference>
<comment type="similarity">
    <text evidence="1">Belongs to the bacterial solute-binding protein 5 family.</text>
</comment>
<dbReference type="PROSITE" id="PS51257">
    <property type="entry name" value="PROKAR_LIPOPROTEIN"/>
    <property type="match status" value="1"/>
</dbReference>
<dbReference type="PIRSF" id="PIRSF002741">
    <property type="entry name" value="MppA"/>
    <property type="match status" value="1"/>
</dbReference>
<dbReference type="AlphaFoldDB" id="A0A1I0GZM8"/>
<keyword evidence="2" id="KW-0813">Transport</keyword>
<dbReference type="Proteomes" id="UP000199568">
    <property type="component" value="Unassembled WGS sequence"/>
</dbReference>
<reference evidence="6 7" key="1">
    <citation type="submission" date="2016-10" db="EMBL/GenBank/DDBJ databases">
        <authorList>
            <person name="de Groot N.N."/>
        </authorList>
    </citation>
    <scope>NUCLEOTIDE SEQUENCE [LARGE SCALE GENOMIC DNA]</scope>
    <source>
        <strain evidence="6 7">DSM 18979</strain>
    </source>
</reference>
<keyword evidence="3 4" id="KW-0732">Signal</keyword>
<dbReference type="Gene3D" id="3.40.190.10">
    <property type="entry name" value="Periplasmic binding protein-like II"/>
    <property type="match status" value="1"/>
</dbReference>
<dbReference type="GO" id="GO:1904680">
    <property type="term" value="F:peptide transmembrane transporter activity"/>
    <property type="evidence" value="ECO:0007669"/>
    <property type="project" value="TreeGrafter"/>
</dbReference>
<evidence type="ECO:0000313" key="7">
    <source>
        <dbReference type="Proteomes" id="UP000199568"/>
    </source>
</evidence>